<evidence type="ECO:0000313" key="2">
    <source>
        <dbReference type="EMBL" id="KAF5366427.1"/>
    </source>
</evidence>
<accession>A0A8H5LR28</accession>
<dbReference type="EMBL" id="JAACJM010000023">
    <property type="protein sequence ID" value="KAF5366427.1"/>
    <property type="molecule type" value="Genomic_DNA"/>
</dbReference>
<protein>
    <submittedName>
        <fullName evidence="2">Uncharacterized protein</fullName>
    </submittedName>
</protein>
<feature type="region of interest" description="Disordered" evidence="1">
    <location>
        <begin position="70"/>
        <end position="119"/>
    </location>
</feature>
<reference evidence="2 3" key="1">
    <citation type="journal article" date="2020" name="ISME J.">
        <title>Uncovering the hidden diversity of litter-decomposition mechanisms in mushroom-forming fungi.</title>
        <authorList>
            <person name="Floudas D."/>
            <person name="Bentzer J."/>
            <person name="Ahren D."/>
            <person name="Johansson T."/>
            <person name="Persson P."/>
            <person name="Tunlid A."/>
        </authorList>
    </citation>
    <scope>NUCLEOTIDE SEQUENCE [LARGE SCALE GENOMIC DNA]</scope>
    <source>
        <strain evidence="2 3">CBS 291.85</strain>
    </source>
</reference>
<feature type="compositionally biased region" description="Polar residues" evidence="1">
    <location>
        <begin position="246"/>
        <end position="257"/>
    </location>
</feature>
<dbReference type="OrthoDB" id="3363836at2759"/>
<dbReference type="AlphaFoldDB" id="A0A8H5LR28"/>
<feature type="compositionally biased region" description="Polar residues" evidence="1">
    <location>
        <begin position="14"/>
        <end position="31"/>
    </location>
</feature>
<feature type="region of interest" description="Disordered" evidence="1">
    <location>
        <begin position="236"/>
        <end position="257"/>
    </location>
</feature>
<organism evidence="2 3">
    <name type="scientific">Tetrapyrgos nigripes</name>
    <dbReference type="NCBI Taxonomy" id="182062"/>
    <lineage>
        <taxon>Eukaryota</taxon>
        <taxon>Fungi</taxon>
        <taxon>Dikarya</taxon>
        <taxon>Basidiomycota</taxon>
        <taxon>Agaricomycotina</taxon>
        <taxon>Agaricomycetes</taxon>
        <taxon>Agaricomycetidae</taxon>
        <taxon>Agaricales</taxon>
        <taxon>Marasmiineae</taxon>
        <taxon>Marasmiaceae</taxon>
        <taxon>Tetrapyrgos</taxon>
    </lineage>
</organism>
<sequence length="365" mass="39315">MDEGRIRSGEGNPRASSFSFGAIRPSSSVYSTEGHGQAGVGVPVPQMVEYQRTPSVGLCSSAHSNALAASRVSRVSFADSPARPRPSGESRRSAYERRSQAGQSRAFHFSAEDEPPMPEGAAERASMFVGGINPALVRAANNHPSLTGLPRLNTSTTTVNTSCLSRFDEVYGEGDATRDSVYAAYGAYAYSGHDDDEISGAISPQQQNGPHALTEEDVGPALSMIRTHDEENARLPSFPTPVHYEYSQTSPGTSNWTRNNETLFTTSPITPGFPALSFSQAMSRTASNDSSAPAKSTLSPISSCKGLGQPAMRPNLQLDQKATIFGTCEYRRRLYIWSKGHDPYITSPSRQSPFWVPQAQISVLI</sequence>
<keyword evidence="3" id="KW-1185">Reference proteome</keyword>
<feature type="region of interest" description="Disordered" evidence="1">
    <location>
        <begin position="1"/>
        <end position="41"/>
    </location>
</feature>
<proteinExistence type="predicted"/>
<name>A0A8H5LR28_9AGAR</name>
<feature type="compositionally biased region" description="Basic and acidic residues" evidence="1">
    <location>
        <begin position="86"/>
        <end position="99"/>
    </location>
</feature>
<evidence type="ECO:0000313" key="3">
    <source>
        <dbReference type="Proteomes" id="UP000559256"/>
    </source>
</evidence>
<evidence type="ECO:0000256" key="1">
    <source>
        <dbReference type="SAM" id="MobiDB-lite"/>
    </source>
</evidence>
<comment type="caution">
    <text evidence="2">The sequence shown here is derived from an EMBL/GenBank/DDBJ whole genome shotgun (WGS) entry which is preliminary data.</text>
</comment>
<gene>
    <name evidence="2" type="ORF">D9758_009781</name>
</gene>
<dbReference type="Proteomes" id="UP000559256">
    <property type="component" value="Unassembled WGS sequence"/>
</dbReference>